<dbReference type="Pfam" id="PF12833">
    <property type="entry name" value="HTH_18"/>
    <property type="match status" value="1"/>
</dbReference>
<proteinExistence type="predicted"/>
<dbReference type="CDD" id="cd06986">
    <property type="entry name" value="cupin_MmsR-like_N"/>
    <property type="match status" value="1"/>
</dbReference>
<comment type="caution">
    <text evidence="5">The sequence shown here is derived from an EMBL/GenBank/DDBJ whole genome shotgun (WGS) entry which is preliminary data.</text>
</comment>
<evidence type="ECO:0000256" key="1">
    <source>
        <dbReference type="ARBA" id="ARBA00023015"/>
    </source>
</evidence>
<dbReference type="Gene3D" id="1.10.10.60">
    <property type="entry name" value="Homeodomain-like"/>
    <property type="match status" value="2"/>
</dbReference>
<keyword evidence="3" id="KW-0804">Transcription</keyword>
<dbReference type="InterPro" id="IPR009057">
    <property type="entry name" value="Homeodomain-like_sf"/>
</dbReference>
<dbReference type="InterPro" id="IPR003313">
    <property type="entry name" value="AraC-bd"/>
</dbReference>
<evidence type="ECO:0000313" key="5">
    <source>
        <dbReference type="EMBL" id="HIU58600.1"/>
    </source>
</evidence>
<feature type="domain" description="HTH araC/xylS-type" evidence="4">
    <location>
        <begin position="185"/>
        <end position="283"/>
    </location>
</feature>
<name>A0A9D1MDW3_9FIRM</name>
<dbReference type="InterPro" id="IPR020449">
    <property type="entry name" value="Tscrpt_reg_AraC-type_HTH"/>
</dbReference>
<dbReference type="GO" id="GO:0003700">
    <property type="term" value="F:DNA-binding transcription factor activity"/>
    <property type="evidence" value="ECO:0007669"/>
    <property type="project" value="InterPro"/>
</dbReference>
<dbReference type="Proteomes" id="UP000824081">
    <property type="component" value="Unassembled WGS sequence"/>
</dbReference>
<dbReference type="PANTHER" id="PTHR43280">
    <property type="entry name" value="ARAC-FAMILY TRANSCRIPTIONAL REGULATOR"/>
    <property type="match status" value="1"/>
</dbReference>
<organism evidence="5 6">
    <name type="scientific">Candidatus Scatosoma pullistercoris</name>
    <dbReference type="NCBI Taxonomy" id="2840934"/>
    <lineage>
        <taxon>Bacteria</taxon>
        <taxon>Bacillati</taxon>
        <taxon>Bacillota</taxon>
        <taxon>Clostridia</taxon>
        <taxon>Candidatus Scatosoma</taxon>
    </lineage>
</organism>
<dbReference type="Pfam" id="PF02311">
    <property type="entry name" value="AraC_binding"/>
    <property type="match status" value="1"/>
</dbReference>
<keyword evidence="1" id="KW-0805">Transcription regulation</keyword>
<dbReference type="InterPro" id="IPR018060">
    <property type="entry name" value="HTH_AraC"/>
</dbReference>
<evidence type="ECO:0000313" key="6">
    <source>
        <dbReference type="Proteomes" id="UP000824081"/>
    </source>
</evidence>
<dbReference type="PRINTS" id="PR00032">
    <property type="entry name" value="HTHARAC"/>
</dbReference>
<dbReference type="Gene3D" id="2.60.120.280">
    <property type="entry name" value="Regulatory protein AraC"/>
    <property type="match status" value="1"/>
</dbReference>
<dbReference type="AlphaFoldDB" id="A0A9D1MDW3"/>
<gene>
    <name evidence="5" type="ORF">IAC57_00720</name>
</gene>
<keyword evidence="2" id="KW-0238">DNA-binding</keyword>
<protein>
    <submittedName>
        <fullName evidence="5">AraC family transcriptional regulator</fullName>
    </submittedName>
</protein>
<evidence type="ECO:0000256" key="3">
    <source>
        <dbReference type="ARBA" id="ARBA00023163"/>
    </source>
</evidence>
<dbReference type="GO" id="GO:0043565">
    <property type="term" value="F:sequence-specific DNA binding"/>
    <property type="evidence" value="ECO:0007669"/>
    <property type="project" value="InterPro"/>
</dbReference>
<evidence type="ECO:0000259" key="4">
    <source>
        <dbReference type="PROSITE" id="PS01124"/>
    </source>
</evidence>
<sequence length="291" mass="33906">MTEMREKIDSLLNSVGRRQENAGEEAIFNDLYVIECASERCSSNRKTRTKHNYFVLHYILSGTGKLVLKDREHRCVADDIFFVLPGEETEYCADKANPWYYVYIGFNGRCAEKIMEMMKVDENTPVIHVKHDVLLREAMQDFVNDVYEYGKTSLRVMSKLYRLFSLIAEKRQSEVKLSRKESYILAAANYINDYIGEDISLETISFNIGLNSDYFSEIFKEIMGLSVRQYIIEMRMKCARGWLISSDDSVKSIASMVGYSDPLYFTKAFKKYFHISPTEMRKQFYARGGKQ</sequence>
<dbReference type="PROSITE" id="PS01124">
    <property type="entry name" value="HTH_ARAC_FAMILY_2"/>
    <property type="match status" value="1"/>
</dbReference>
<reference evidence="5" key="2">
    <citation type="journal article" date="2021" name="PeerJ">
        <title>Extensive microbial diversity within the chicken gut microbiome revealed by metagenomics and culture.</title>
        <authorList>
            <person name="Gilroy R."/>
            <person name="Ravi A."/>
            <person name="Getino M."/>
            <person name="Pursley I."/>
            <person name="Horton D.L."/>
            <person name="Alikhan N.F."/>
            <person name="Baker D."/>
            <person name="Gharbi K."/>
            <person name="Hall N."/>
            <person name="Watson M."/>
            <person name="Adriaenssens E.M."/>
            <person name="Foster-Nyarko E."/>
            <person name="Jarju S."/>
            <person name="Secka A."/>
            <person name="Antonio M."/>
            <person name="Oren A."/>
            <person name="Chaudhuri R.R."/>
            <person name="La Ragione R."/>
            <person name="Hildebrand F."/>
            <person name="Pallen M.J."/>
        </authorList>
    </citation>
    <scope>NUCLEOTIDE SEQUENCE</scope>
    <source>
        <strain evidence="5">11687</strain>
    </source>
</reference>
<reference evidence="5" key="1">
    <citation type="submission" date="2020-10" db="EMBL/GenBank/DDBJ databases">
        <authorList>
            <person name="Gilroy R."/>
        </authorList>
    </citation>
    <scope>NUCLEOTIDE SEQUENCE</scope>
    <source>
        <strain evidence="5">11687</strain>
    </source>
</reference>
<accession>A0A9D1MDW3</accession>
<dbReference type="SUPFAM" id="SSF46689">
    <property type="entry name" value="Homeodomain-like"/>
    <property type="match status" value="2"/>
</dbReference>
<evidence type="ECO:0000256" key="2">
    <source>
        <dbReference type="ARBA" id="ARBA00023125"/>
    </source>
</evidence>
<dbReference type="SMART" id="SM00342">
    <property type="entry name" value="HTH_ARAC"/>
    <property type="match status" value="1"/>
</dbReference>
<dbReference type="InterPro" id="IPR037923">
    <property type="entry name" value="HTH-like"/>
</dbReference>
<dbReference type="EMBL" id="DVMZ01000020">
    <property type="protein sequence ID" value="HIU58600.1"/>
    <property type="molecule type" value="Genomic_DNA"/>
</dbReference>
<dbReference type="PANTHER" id="PTHR43280:SF30">
    <property type="entry name" value="MMSAB OPERON REGULATORY PROTEIN"/>
    <property type="match status" value="1"/>
</dbReference>
<dbReference type="SUPFAM" id="SSF51215">
    <property type="entry name" value="Regulatory protein AraC"/>
    <property type="match status" value="1"/>
</dbReference>